<evidence type="ECO:0000256" key="2">
    <source>
        <dbReference type="ARBA" id="ARBA00000765"/>
    </source>
</evidence>
<organism evidence="7 9">
    <name type="scientific">Momordica charantia</name>
    <name type="common">Bitter gourd</name>
    <name type="synonym">Balsam pear</name>
    <dbReference type="NCBI Taxonomy" id="3673"/>
    <lineage>
        <taxon>Eukaryota</taxon>
        <taxon>Viridiplantae</taxon>
        <taxon>Streptophyta</taxon>
        <taxon>Embryophyta</taxon>
        <taxon>Tracheophyta</taxon>
        <taxon>Spermatophyta</taxon>
        <taxon>Magnoliopsida</taxon>
        <taxon>eudicotyledons</taxon>
        <taxon>Gunneridae</taxon>
        <taxon>Pentapetalae</taxon>
        <taxon>rosids</taxon>
        <taxon>fabids</taxon>
        <taxon>Cucurbitales</taxon>
        <taxon>Cucurbitaceae</taxon>
        <taxon>Momordiceae</taxon>
        <taxon>Momordica</taxon>
    </lineage>
</organism>
<dbReference type="InterPro" id="IPR001753">
    <property type="entry name" value="Enoyl-CoA_hydra/iso"/>
</dbReference>
<dbReference type="PANTHER" id="PTHR11941:SF75">
    <property type="entry name" value="ENOYL-COA HYDRATASE_ISOMERASE FAMILY PROTEIN"/>
    <property type="match status" value="1"/>
</dbReference>
<protein>
    <recommendedName>
        <fullName evidence="5">Delta(3)-Delta(2)-enoyl-CoA isomerase</fullName>
        <ecNumber evidence="5">5.3.3.8</ecNumber>
    </recommendedName>
</protein>
<dbReference type="GO" id="GO:0004165">
    <property type="term" value="F:delta(3)-delta(2)-enoyl-CoA isomerase activity"/>
    <property type="evidence" value="ECO:0007669"/>
    <property type="project" value="UniProtKB-EC"/>
</dbReference>
<evidence type="ECO:0000313" key="7">
    <source>
        <dbReference type="Proteomes" id="UP000504603"/>
    </source>
</evidence>
<sequence>MCTVERRGNVFILTLTANDDHRLNPPLIYSILTALSEVKANATTGSVLITTNNGDNFSNGFDLPWALAAGTLDGARDRLNHIIDIFRPVVAQLLSLRMPTIAAISGDAAAAGLALAVSHDYLIMRSDLGSLFMREIDLGLTLPDYFAALFKSKMGSTSVQRDLILRGMKLSGEAAVRRGIVESAHDGAGGLMTAALQFGEQLAAKKWDGEAYAEIRKGLYPEITGVLGLPTKVMTISKLPQL</sequence>
<reference evidence="8 9" key="1">
    <citation type="submission" date="2025-04" db="UniProtKB">
        <authorList>
            <consortium name="RefSeq"/>
        </authorList>
    </citation>
    <scope>IDENTIFICATION</scope>
    <source>
        <strain evidence="8 9">OHB3-1</strain>
    </source>
</reference>
<keyword evidence="6" id="KW-0443">Lipid metabolism</keyword>
<dbReference type="FunFam" id="3.90.226.10:FF:000049">
    <property type="entry name" value="Enoyl-CoA delta isomerase 3"/>
    <property type="match status" value="1"/>
</dbReference>
<gene>
    <name evidence="8 9" type="primary">LOC111013455</name>
</gene>
<keyword evidence="7" id="KW-1185">Reference proteome</keyword>
<dbReference type="OrthoDB" id="410701at2759"/>
<dbReference type="InterPro" id="IPR029045">
    <property type="entry name" value="ClpP/crotonase-like_dom_sf"/>
</dbReference>
<evidence type="ECO:0000256" key="5">
    <source>
        <dbReference type="ARBA" id="ARBA00012064"/>
    </source>
</evidence>
<evidence type="ECO:0000256" key="3">
    <source>
        <dbReference type="ARBA" id="ARBA00005005"/>
    </source>
</evidence>
<accession>A0A6J1CQS5</accession>
<evidence type="ECO:0000256" key="4">
    <source>
        <dbReference type="ARBA" id="ARBA00005254"/>
    </source>
</evidence>
<comment type="pathway">
    <text evidence="3">Lipid metabolism; fatty acid beta-oxidation.</text>
</comment>
<comment type="catalytic activity">
    <reaction evidence="1">
        <text>a (3Z)-enoyl-CoA = a 4-saturated (2E)-enoyl-CoA</text>
        <dbReference type="Rhea" id="RHEA:45900"/>
        <dbReference type="ChEBI" id="CHEBI:85097"/>
        <dbReference type="ChEBI" id="CHEBI:85489"/>
        <dbReference type="EC" id="5.3.3.8"/>
    </reaction>
</comment>
<proteinExistence type="inferred from homology"/>
<evidence type="ECO:0000313" key="9">
    <source>
        <dbReference type="RefSeq" id="XP_022143606.1"/>
    </source>
</evidence>
<comment type="similarity">
    <text evidence="4">Belongs to the enoyl-CoA hydratase/isomerase family.</text>
</comment>
<dbReference type="CDD" id="cd06558">
    <property type="entry name" value="crotonase-like"/>
    <property type="match status" value="1"/>
</dbReference>
<dbReference type="RefSeq" id="XP_022143606.1">
    <property type="nucleotide sequence ID" value="XM_022287914.1"/>
</dbReference>
<dbReference type="PANTHER" id="PTHR11941">
    <property type="entry name" value="ENOYL-COA HYDRATASE-RELATED"/>
    <property type="match status" value="1"/>
</dbReference>
<dbReference type="Proteomes" id="UP000504603">
    <property type="component" value="Unplaced"/>
</dbReference>
<evidence type="ECO:0000256" key="1">
    <source>
        <dbReference type="ARBA" id="ARBA00000452"/>
    </source>
</evidence>
<comment type="catalytic activity">
    <reaction evidence="2">
        <text>a (3E)-enoyl-CoA = a 4-saturated (2E)-enoyl-CoA</text>
        <dbReference type="Rhea" id="RHEA:45228"/>
        <dbReference type="ChEBI" id="CHEBI:58521"/>
        <dbReference type="ChEBI" id="CHEBI:85097"/>
        <dbReference type="EC" id="5.3.3.8"/>
    </reaction>
</comment>
<dbReference type="GO" id="GO:0006635">
    <property type="term" value="P:fatty acid beta-oxidation"/>
    <property type="evidence" value="ECO:0007669"/>
    <property type="project" value="TreeGrafter"/>
</dbReference>
<dbReference type="SUPFAM" id="SSF52096">
    <property type="entry name" value="ClpP/crotonase"/>
    <property type="match status" value="1"/>
</dbReference>
<dbReference type="AlphaFoldDB" id="A0A6J1CQS5"/>
<dbReference type="KEGG" id="mcha:111013455"/>
<dbReference type="Pfam" id="PF00378">
    <property type="entry name" value="ECH_1"/>
    <property type="match status" value="1"/>
</dbReference>
<dbReference type="EC" id="5.3.3.8" evidence="5"/>
<dbReference type="RefSeq" id="XP_022143599.1">
    <property type="nucleotide sequence ID" value="XM_022287907.1"/>
</dbReference>
<name>A0A6J1CQS5_MOMCH</name>
<dbReference type="GO" id="GO:0005777">
    <property type="term" value="C:peroxisome"/>
    <property type="evidence" value="ECO:0007669"/>
    <property type="project" value="TreeGrafter"/>
</dbReference>
<evidence type="ECO:0000256" key="6">
    <source>
        <dbReference type="ARBA" id="ARBA00023098"/>
    </source>
</evidence>
<evidence type="ECO:0000313" key="8">
    <source>
        <dbReference type="RefSeq" id="XP_022143599.1"/>
    </source>
</evidence>
<dbReference type="GeneID" id="111013455"/>
<dbReference type="Gene3D" id="3.90.226.10">
    <property type="entry name" value="2-enoyl-CoA Hydratase, Chain A, domain 1"/>
    <property type="match status" value="1"/>
</dbReference>